<dbReference type="SUPFAM" id="SSF48452">
    <property type="entry name" value="TPR-like"/>
    <property type="match status" value="1"/>
</dbReference>
<accession>A0A382NND6</accession>
<reference evidence="5" key="1">
    <citation type="submission" date="2018-05" db="EMBL/GenBank/DDBJ databases">
        <authorList>
            <person name="Lanie J.A."/>
            <person name="Ng W.-L."/>
            <person name="Kazmierczak K.M."/>
            <person name="Andrzejewski T.M."/>
            <person name="Davidsen T.M."/>
            <person name="Wayne K.J."/>
            <person name="Tettelin H."/>
            <person name="Glass J.I."/>
            <person name="Rusch D."/>
            <person name="Podicherti R."/>
            <person name="Tsui H.-C.T."/>
            <person name="Winkler M.E."/>
        </authorList>
    </citation>
    <scope>NUCLEOTIDE SEQUENCE</scope>
</reference>
<evidence type="ECO:0000313" key="5">
    <source>
        <dbReference type="EMBL" id="SVC62694.1"/>
    </source>
</evidence>
<sequence>MAKFYLIPVIITGLIFSSCAGSRSDSEITIRDMFEKGMENLEKEKYLQAQDDFHQVIIRGIGTELGDDAQYFLAEAYFRNEEYIQAVVEYEKLTRTMGFSTFVEDARYKICEAYRIESPKYYHDQDYTDKALQRYQEFLDDFPESKYVTDVLSSINILRNKLGLKS</sequence>
<protein>
    <recommendedName>
        <fullName evidence="4">Outer membrane lipoprotein BamD-like domain-containing protein</fullName>
    </recommendedName>
</protein>
<dbReference type="InterPro" id="IPR017689">
    <property type="entry name" value="BamD"/>
</dbReference>
<dbReference type="Gene3D" id="1.25.40.10">
    <property type="entry name" value="Tetratricopeptide repeat domain"/>
    <property type="match status" value="1"/>
</dbReference>
<feature type="domain" description="Outer membrane lipoprotein BamD-like" evidence="4">
    <location>
        <begin position="30"/>
        <end position="162"/>
    </location>
</feature>
<feature type="non-terminal residue" evidence="5">
    <location>
        <position position="166"/>
    </location>
</feature>
<dbReference type="PROSITE" id="PS51257">
    <property type="entry name" value="PROKAR_LIPOPROTEIN"/>
    <property type="match status" value="1"/>
</dbReference>
<evidence type="ECO:0000256" key="1">
    <source>
        <dbReference type="ARBA" id="ARBA00022729"/>
    </source>
</evidence>
<dbReference type="InterPro" id="IPR011990">
    <property type="entry name" value="TPR-like_helical_dom_sf"/>
</dbReference>
<dbReference type="EMBL" id="UINC01101687">
    <property type="protein sequence ID" value="SVC62694.1"/>
    <property type="molecule type" value="Genomic_DNA"/>
</dbReference>
<keyword evidence="1" id="KW-0732">Signal</keyword>
<evidence type="ECO:0000259" key="4">
    <source>
        <dbReference type="Pfam" id="PF13525"/>
    </source>
</evidence>
<evidence type="ECO:0000256" key="3">
    <source>
        <dbReference type="ARBA" id="ARBA00023237"/>
    </source>
</evidence>
<dbReference type="InterPro" id="IPR039565">
    <property type="entry name" value="BamD-like"/>
</dbReference>
<dbReference type="NCBIfam" id="TIGR03302">
    <property type="entry name" value="OM_YfiO"/>
    <property type="match status" value="1"/>
</dbReference>
<dbReference type="AlphaFoldDB" id="A0A382NND6"/>
<dbReference type="Pfam" id="PF13525">
    <property type="entry name" value="YfiO"/>
    <property type="match status" value="1"/>
</dbReference>
<proteinExistence type="predicted"/>
<keyword evidence="2" id="KW-0472">Membrane</keyword>
<evidence type="ECO:0000256" key="2">
    <source>
        <dbReference type="ARBA" id="ARBA00023136"/>
    </source>
</evidence>
<organism evidence="5">
    <name type="scientific">marine metagenome</name>
    <dbReference type="NCBI Taxonomy" id="408172"/>
    <lineage>
        <taxon>unclassified sequences</taxon>
        <taxon>metagenomes</taxon>
        <taxon>ecological metagenomes</taxon>
    </lineage>
</organism>
<keyword evidence="3" id="KW-0998">Cell outer membrane</keyword>
<name>A0A382NND6_9ZZZZ</name>
<gene>
    <name evidence="5" type="ORF">METZ01_LOCUS315548</name>
</gene>